<dbReference type="OrthoDB" id="10368865at2759"/>
<protein>
    <submittedName>
        <fullName evidence="2">Uncharacterized protein</fullName>
    </submittedName>
</protein>
<proteinExistence type="predicted"/>
<name>A0A067NHE0_PLEO1</name>
<dbReference type="AlphaFoldDB" id="A0A067NHE0"/>
<feature type="transmembrane region" description="Helical" evidence="1">
    <location>
        <begin position="137"/>
        <end position="156"/>
    </location>
</feature>
<gene>
    <name evidence="2" type="ORF">PLEOSDRAFT_1105263</name>
</gene>
<dbReference type="VEuPathDB" id="FungiDB:PLEOSDRAFT_1105263"/>
<dbReference type="HOGENOM" id="CLU_1886609_0_0_1"/>
<organism evidence="2 3">
    <name type="scientific">Pleurotus ostreatus (strain PC15)</name>
    <name type="common">Oyster mushroom</name>
    <dbReference type="NCBI Taxonomy" id="1137138"/>
    <lineage>
        <taxon>Eukaryota</taxon>
        <taxon>Fungi</taxon>
        <taxon>Dikarya</taxon>
        <taxon>Basidiomycota</taxon>
        <taxon>Agaricomycotina</taxon>
        <taxon>Agaricomycetes</taxon>
        <taxon>Agaricomycetidae</taxon>
        <taxon>Agaricales</taxon>
        <taxon>Pleurotineae</taxon>
        <taxon>Pleurotaceae</taxon>
        <taxon>Pleurotus</taxon>
    </lineage>
</organism>
<dbReference type="Proteomes" id="UP000027073">
    <property type="component" value="Unassembled WGS sequence"/>
</dbReference>
<keyword evidence="1" id="KW-1133">Transmembrane helix</keyword>
<keyword evidence="1" id="KW-0812">Transmembrane</keyword>
<reference evidence="3" key="1">
    <citation type="journal article" date="2014" name="Proc. Natl. Acad. Sci. U.S.A.">
        <title>Extensive sampling of basidiomycete genomes demonstrates inadequacy of the white-rot/brown-rot paradigm for wood decay fungi.</title>
        <authorList>
            <person name="Riley R."/>
            <person name="Salamov A.A."/>
            <person name="Brown D.W."/>
            <person name="Nagy L.G."/>
            <person name="Floudas D."/>
            <person name="Held B.W."/>
            <person name="Levasseur A."/>
            <person name="Lombard V."/>
            <person name="Morin E."/>
            <person name="Otillar R."/>
            <person name="Lindquist E.A."/>
            <person name="Sun H."/>
            <person name="LaButti K.M."/>
            <person name="Schmutz J."/>
            <person name="Jabbour D."/>
            <person name="Luo H."/>
            <person name="Baker S.E."/>
            <person name="Pisabarro A.G."/>
            <person name="Walton J.D."/>
            <person name="Blanchette R.A."/>
            <person name="Henrissat B."/>
            <person name="Martin F."/>
            <person name="Cullen D."/>
            <person name="Hibbett D.S."/>
            <person name="Grigoriev I.V."/>
        </authorList>
    </citation>
    <scope>NUCLEOTIDE SEQUENCE [LARGE SCALE GENOMIC DNA]</scope>
    <source>
        <strain evidence="3">PC15</strain>
    </source>
</reference>
<evidence type="ECO:0000313" key="2">
    <source>
        <dbReference type="EMBL" id="KDQ26360.1"/>
    </source>
</evidence>
<accession>A0A067NHE0</accession>
<evidence type="ECO:0000313" key="3">
    <source>
        <dbReference type="Proteomes" id="UP000027073"/>
    </source>
</evidence>
<evidence type="ECO:0000256" key="1">
    <source>
        <dbReference type="SAM" id="Phobius"/>
    </source>
</evidence>
<dbReference type="InParanoid" id="A0A067NHE0"/>
<sequence length="165" mass="18230">MPTTLLSSSRLKSSQILMSVDQTSPVNAVIPVAVGDPAHGQPPSYKHKYQELDEFISRLHSHALSACTSPQHKQVHIGAYDDSYFPCGPRVSFDSKFLPFPSQPWELQTNDTCLEYGVKCSIAEDERLVRGLPLKLVGSWFVFASLLFLTVMFVGAGGEKIKIMS</sequence>
<keyword evidence="1" id="KW-0472">Membrane</keyword>
<dbReference type="EMBL" id="KL198009">
    <property type="protein sequence ID" value="KDQ26360.1"/>
    <property type="molecule type" value="Genomic_DNA"/>
</dbReference>